<proteinExistence type="predicted"/>
<protein>
    <submittedName>
        <fullName evidence="1">Ankyrin repeat family protein</fullName>
    </submittedName>
</protein>
<accession>A0ACC1Y6K9</accession>
<dbReference type="EMBL" id="CM051398">
    <property type="protein sequence ID" value="KAJ4718823.1"/>
    <property type="molecule type" value="Genomic_DNA"/>
</dbReference>
<reference evidence="1 2" key="1">
    <citation type="journal article" date="2023" name="Science">
        <title>Complex scaffold remodeling in plant triterpene biosynthesis.</title>
        <authorList>
            <person name="De La Pena R."/>
            <person name="Hodgson H."/>
            <person name="Liu J.C."/>
            <person name="Stephenson M.J."/>
            <person name="Martin A.C."/>
            <person name="Owen C."/>
            <person name="Harkess A."/>
            <person name="Leebens-Mack J."/>
            <person name="Jimenez L.E."/>
            <person name="Osbourn A."/>
            <person name="Sattely E.S."/>
        </authorList>
    </citation>
    <scope>NUCLEOTIDE SEQUENCE [LARGE SCALE GENOMIC DNA]</scope>
    <source>
        <strain evidence="2">cv. JPN11</strain>
        <tissue evidence="1">Leaf</tissue>
    </source>
</reference>
<keyword evidence="2" id="KW-1185">Reference proteome</keyword>
<organism evidence="1 2">
    <name type="scientific">Melia azedarach</name>
    <name type="common">Chinaberry tree</name>
    <dbReference type="NCBI Taxonomy" id="155640"/>
    <lineage>
        <taxon>Eukaryota</taxon>
        <taxon>Viridiplantae</taxon>
        <taxon>Streptophyta</taxon>
        <taxon>Embryophyta</taxon>
        <taxon>Tracheophyta</taxon>
        <taxon>Spermatophyta</taxon>
        <taxon>Magnoliopsida</taxon>
        <taxon>eudicotyledons</taxon>
        <taxon>Gunneridae</taxon>
        <taxon>Pentapetalae</taxon>
        <taxon>rosids</taxon>
        <taxon>malvids</taxon>
        <taxon>Sapindales</taxon>
        <taxon>Meliaceae</taxon>
        <taxon>Melia</taxon>
    </lineage>
</organism>
<dbReference type="Proteomes" id="UP001164539">
    <property type="component" value="Chromosome 5"/>
</dbReference>
<gene>
    <name evidence="1" type="ORF">OWV82_010456</name>
</gene>
<sequence>MTASQQASSSNASSISQSNSVAMDLKLFRALRDGRVLEIRKLMRLNGNRFPGTIQQGNTALHVAARYGHTYVVNKILQHQRDLLCELNQNYETPMHIAARTGNFGVVKLLMTHRNTTNSDAILRMKDIEGNTPLHNAVRKCDQKMAFTMINKNPQAIGYVNNAKRSPLCMAIDSRLTYIACFMMEKNSSSLDFKGPNGLTLLHRAVIKCDYVVLAKILETKRGLIKGLDTSNRNPLHYAAALGHFEIACRLSVEDINLAYQPDCNGQTPLHFASKNGQLKILKVLLSSYPDSIELLDHKKRNILHLAAENGHADIVAFILKLPEMEDLINSPDVDENTPLLLAAIYNHINVVYILARNVSVNIRATNSRHQTALAIVESSTISGEMSKFLTIKALKMAYERQALYQYDILEHGRSSGTGNINVGQKNDEMAKTLLVMATLIASFTFTSAFTMPGGYDKDGKPVLIAEKGFKAFVITVTIAMTTSMTAAVLVFGHFFYRNIKDLSMKFITAAIVLVPVGLVSMLLAFTTGLFIVLSNNLTLAIPVCLIGFGFPILIVIFINCFDTLFYLHSSSPSLMTGMDFIEIVDSFEKLKTPAPTTFIVFELYIRLVFQFLIWMFIRLTLLVDPDERNYLFSSSRFWIKVVSERYRYGSFFFCSTGEIFVSFDRVSEWFKQAVSRFYIKRISM</sequence>
<comment type="caution">
    <text evidence="1">The sequence shown here is derived from an EMBL/GenBank/DDBJ whole genome shotgun (WGS) entry which is preliminary data.</text>
</comment>
<evidence type="ECO:0000313" key="1">
    <source>
        <dbReference type="EMBL" id="KAJ4718823.1"/>
    </source>
</evidence>
<evidence type="ECO:0000313" key="2">
    <source>
        <dbReference type="Proteomes" id="UP001164539"/>
    </source>
</evidence>
<name>A0ACC1Y6K9_MELAZ</name>